<gene>
    <name evidence="3" type="ORF">HYG82_10335</name>
</gene>
<name>A0A7D5GTD9_9EURY</name>
<dbReference type="Gene3D" id="3.40.50.2300">
    <property type="match status" value="2"/>
</dbReference>
<dbReference type="CDD" id="cd06345">
    <property type="entry name" value="PBP1_ABC_ligand_binding-like"/>
    <property type="match status" value="1"/>
</dbReference>
<proteinExistence type="predicted"/>
<keyword evidence="4" id="KW-1185">Reference proteome</keyword>
<dbReference type="Pfam" id="PF13458">
    <property type="entry name" value="Peripla_BP_6"/>
    <property type="match status" value="1"/>
</dbReference>
<sequence>MSYRDGVKNGTGETAASSAREIGLKRRRYLAAASGTASLSLAGCVETIGSVAGGAGENVPITIGLLAPNPDRNFIGRSMVRSAKVAVDGLGTINGRNVELVVGNTGQSPLEARRQYHRLVLEEGADVTVGVFTSEVLVNIMDDIAEQEMIHITSGAATTEASQMVREEYEKYKYHFRAGPNNDRDLGRNQVDFVTAMAPEVGWDSIAVIAEDYKWTEKPWEVYQNSLGDTDVEVVLTERYPPETDDFTDLYDRVQAAEADLAFITTAHTGTAALLDWVTPQPRPFAFGGIHVPMQLPAYYKLTKGACRFGISQTSATPTSKITPETRPFVQNYQEKWGESNPVYTGYHTHDAIKLFAHAVEETGTLDSDELVEFFEGTSFTGAAGTLEFYDRDHEYPHDLKYNMEDNVYFQWQENDDGEGVQEVVWPEKHRTAEYKAPPWV</sequence>
<feature type="domain" description="Leucine-binding protein" evidence="2">
    <location>
        <begin position="60"/>
        <end position="400"/>
    </location>
</feature>
<dbReference type="InterPro" id="IPR051010">
    <property type="entry name" value="BCAA_transport"/>
</dbReference>
<dbReference type="OrthoDB" id="200499at2157"/>
<dbReference type="PANTHER" id="PTHR30483:SF6">
    <property type="entry name" value="PERIPLASMIC BINDING PROTEIN OF ABC TRANSPORTER FOR NATURAL AMINO ACIDS"/>
    <property type="match status" value="1"/>
</dbReference>
<dbReference type="AlphaFoldDB" id="A0A7D5GTD9"/>
<dbReference type="RefSeq" id="WP_179260961.1">
    <property type="nucleotide sequence ID" value="NZ_CP058601.1"/>
</dbReference>
<dbReference type="InterPro" id="IPR028081">
    <property type="entry name" value="Leu-bd"/>
</dbReference>
<organism evidence="3 4">
    <name type="scientific">Natrinema halophilum</name>
    <dbReference type="NCBI Taxonomy" id="1699371"/>
    <lineage>
        <taxon>Archaea</taxon>
        <taxon>Methanobacteriati</taxon>
        <taxon>Methanobacteriota</taxon>
        <taxon>Stenosarchaea group</taxon>
        <taxon>Halobacteria</taxon>
        <taxon>Halobacteriales</taxon>
        <taxon>Natrialbaceae</taxon>
        <taxon>Natrinema</taxon>
    </lineage>
</organism>
<dbReference type="KEGG" id="haly:HYG82_10335"/>
<dbReference type="PANTHER" id="PTHR30483">
    <property type="entry name" value="LEUCINE-SPECIFIC-BINDING PROTEIN"/>
    <property type="match status" value="1"/>
</dbReference>
<evidence type="ECO:0000313" key="3">
    <source>
        <dbReference type="EMBL" id="QLG49226.1"/>
    </source>
</evidence>
<evidence type="ECO:0000256" key="1">
    <source>
        <dbReference type="ARBA" id="ARBA00022729"/>
    </source>
</evidence>
<dbReference type="Proteomes" id="UP000509241">
    <property type="component" value="Chromosome"/>
</dbReference>
<dbReference type="SUPFAM" id="SSF53822">
    <property type="entry name" value="Periplasmic binding protein-like I"/>
    <property type="match status" value="1"/>
</dbReference>
<dbReference type="GeneID" id="56033692"/>
<keyword evidence="1" id="KW-0732">Signal</keyword>
<evidence type="ECO:0000313" key="4">
    <source>
        <dbReference type="Proteomes" id="UP000509241"/>
    </source>
</evidence>
<dbReference type="InterPro" id="IPR028082">
    <property type="entry name" value="Peripla_BP_I"/>
</dbReference>
<dbReference type="EMBL" id="CP058601">
    <property type="protein sequence ID" value="QLG49226.1"/>
    <property type="molecule type" value="Genomic_DNA"/>
</dbReference>
<evidence type="ECO:0000259" key="2">
    <source>
        <dbReference type="Pfam" id="PF13458"/>
    </source>
</evidence>
<accession>A0A7D5GTD9</accession>
<protein>
    <submittedName>
        <fullName evidence="3">ABC transporter substrate-binding protein</fullName>
    </submittedName>
</protein>
<reference evidence="3 4" key="1">
    <citation type="submission" date="2020-07" db="EMBL/GenBank/DDBJ databases">
        <authorList>
            <person name="Cui H."/>
        </authorList>
    </citation>
    <scope>NUCLEOTIDE SEQUENCE [LARGE SCALE GENOMIC DNA]</scope>
    <source>
        <strain evidence="3 4">YPL8</strain>
    </source>
</reference>